<evidence type="ECO:0000256" key="1">
    <source>
        <dbReference type="ARBA" id="ARBA00004123"/>
    </source>
</evidence>
<dbReference type="GO" id="GO:0000981">
    <property type="term" value="F:DNA-binding transcription factor activity, RNA polymerase II-specific"/>
    <property type="evidence" value="ECO:0007669"/>
    <property type="project" value="InterPro"/>
</dbReference>
<keyword evidence="5" id="KW-0539">Nucleus</keyword>
<organism evidence="8 9">
    <name type="scientific">Favolaschia claudopus</name>
    <dbReference type="NCBI Taxonomy" id="2862362"/>
    <lineage>
        <taxon>Eukaryota</taxon>
        <taxon>Fungi</taxon>
        <taxon>Dikarya</taxon>
        <taxon>Basidiomycota</taxon>
        <taxon>Agaricomycotina</taxon>
        <taxon>Agaricomycetes</taxon>
        <taxon>Agaricomycetidae</taxon>
        <taxon>Agaricales</taxon>
        <taxon>Marasmiineae</taxon>
        <taxon>Mycenaceae</taxon>
        <taxon>Favolaschia</taxon>
    </lineage>
</organism>
<dbReference type="GO" id="GO:0005634">
    <property type="term" value="C:nucleus"/>
    <property type="evidence" value="ECO:0007669"/>
    <property type="project" value="UniProtKB-SubCell"/>
</dbReference>
<keyword evidence="2" id="KW-0479">Metal-binding</keyword>
<dbReference type="EMBL" id="JAWWNJ010000077">
    <property type="protein sequence ID" value="KAK7005812.1"/>
    <property type="molecule type" value="Genomic_DNA"/>
</dbReference>
<name>A0AAW0AA27_9AGAR</name>
<dbReference type="PANTHER" id="PTHR47338">
    <property type="entry name" value="ZN(II)2CYS6 TRANSCRIPTION FACTOR (EUROFUNG)-RELATED"/>
    <property type="match status" value="1"/>
</dbReference>
<keyword evidence="3" id="KW-0805">Transcription regulation</keyword>
<feature type="region of interest" description="Disordered" evidence="6">
    <location>
        <begin position="88"/>
        <end position="114"/>
    </location>
</feature>
<evidence type="ECO:0000256" key="2">
    <source>
        <dbReference type="ARBA" id="ARBA00022723"/>
    </source>
</evidence>
<keyword evidence="9" id="KW-1185">Reference proteome</keyword>
<feature type="domain" description="Zn(2)-C6 fungal-type" evidence="7">
    <location>
        <begin position="16"/>
        <end position="48"/>
    </location>
</feature>
<evidence type="ECO:0000256" key="6">
    <source>
        <dbReference type="SAM" id="MobiDB-lite"/>
    </source>
</evidence>
<dbReference type="PROSITE" id="PS50048">
    <property type="entry name" value="ZN2_CY6_FUNGAL_2"/>
    <property type="match status" value="1"/>
</dbReference>
<dbReference type="CDD" id="cd00067">
    <property type="entry name" value="GAL4"/>
    <property type="match status" value="1"/>
</dbReference>
<dbReference type="CDD" id="cd12148">
    <property type="entry name" value="fungal_TF_MHR"/>
    <property type="match status" value="1"/>
</dbReference>
<dbReference type="Pfam" id="PF04082">
    <property type="entry name" value="Fungal_trans"/>
    <property type="match status" value="1"/>
</dbReference>
<dbReference type="InterPro" id="IPR007219">
    <property type="entry name" value="XnlR_reg_dom"/>
</dbReference>
<keyword evidence="4" id="KW-0804">Transcription</keyword>
<sequence>MHKSNPAYRALERGGACISCRKRKVKCDGGRPACGRCSGIGRPMDCEYIDASGRTESEHLEASIANLERRILQLGGTLPTSPEVVLHEPHVEGMPPGSSFSSWSSRNQNRSQDEPQIQITLPDNWWKPALPPRNVVKILMDLFARHASQFGFFLNGPRIMNSVFSPDPARPISPSLLNSILLFGIHLSGSPPLQARETEYLNRAARSVAPIQPYQVTQNIQGEVLLAQYFLRQGRFLESMHRINTAASLAIGCGLHRLPGPHSAKNAYALPPTHDAVEQGERVNAFWMIVGLHKIFSVLMQWPSSVSDILDEQIDLPWPLDMEVYESGIVPINPHRQFTMKTFLDDPMAANSEAANSAPAQYAKAAALFERASHTGGNRTNLSDPEEYAQFILFEHGLTQIIQTLPSPDTVQGPIDAIRQRLVTFTLCQVAVIQLHSAFDNPPSIVKCLNAARAVVSVNQRIPNMQIWQYIDSTMGTLWVAVCQIIIRGIATIKNPRGSTRGWIASVSKADYPALKSALASMTNTMQIFSPRCPLIDYQLNRVQESYRTLCG</sequence>
<evidence type="ECO:0000256" key="4">
    <source>
        <dbReference type="ARBA" id="ARBA00023163"/>
    </source>
</evidence>
<dbReference type="Gene3D" id="4.10.240.10">
    <property type="entry name" value="Zn(2)-C6 fungal-type DNA-binding domain"/>
    <property type="match status" value="1"/>
</dbReference>
<protein>
    <recommendedName>
        <fullName evidence="7">Zn(2)-C6 fungal-type domain-containing protein</fullName>
    </recommendedName>
</protein>
<comment type="caution">
    <text evidence="8">The sequence shown here is derived from an EMBL/GenBank/DDBJ whole genome shotgun (WGS) entry which is preliminary data.</text>
</comment>
<evidence type="ECO:0000256" key="3">
    <source>
        <dbReference type="ARBA" id="ARBA00023015"/>
    </source>
</evidence>
<proteinExistence type="predicted"/>
<dbReference type="PROSITE" id="PS00463">
    <property type="entry name" value="ZN2_CY6_FUNGAL_1"/>
    <property type="match status" value="1"/>
</dbReference>
<dbReference type="InterPro" id="IPR050815">
    <property type="entry name" value="TF_fung"/>
</dbReference>
<accession>A0AAW0AA27</accession>
<dbReference type="PANTHER" id="PTHR47338:SF29">
    <property type="entry name" value="ZN(2)-C6 FUNGAL-TYPE DOMAIN-CONTAINING PROTEIN"/>
    <property type="match status" value="1"/>
</dbReference>
<dbReference type="GO" id="GO:0006351">
    <property type="term" value="P:DNA-templated transcription"/>
    <property type="evidence" value="ECO:0007669"/>
    <property type="project" value="InterPro"/>
</dbReference>
<dbReference type="InterPro" id="IPR036864">
    <property type="entry name" value="Zn2-C6_fun-type_DNA-bd_sf"/>
</dbReference>
<dbReference type="GO" id="GO:0003677">
    <property type="term" value="F:DNA binding"/>
    <property type="evidence" value="ECO:0007669"/>
    <property type="project" value="InterPro"/>
</dbReference>
<dbReference type="GO" id="GO:0008270">
    <property type="term" value="F:zinc ion binding"/>
    <property type="evidence" value="ECO:0007669"/>
    <property type="project" value="InterPro"/>
</dbReference>
<comment type="subcellular location">
    <subcellularLocation>
        <location evidence="1">Nucleus</location>
    </subcellularLocation>
</comment>
<evidence type="ECO:0000259" key="7">
    <source>
        <dbReference type="PROSITE" id="PS50048"/>
    </source>
</evidence>
<dbReference type="Pfam" id="PF00172">
    <property type="entry name" value="Zn_clus"/>
    <property type="match status" value="1"/>
</dbReference>
<dbReference type="AlphaFoldDB" id="A0AAW0AA27"/>
<evidence type="ECO:0000313" key="9">
    <source>
        <dbReference type="Proteomes" id="UP001362999"/>
    </source>
</evidence>
<dbReference type="Proteomes" id="UP001362999">
    <property type="component" value="Unassembled WGS sequence"/>
</dbReference>
<reference evidence="8 9" key="1">
    <citation type="journal article" date="2024" name="J Genomics">
        <title>Draft genome sequencing and assembly of Favolaschia claudopus CIRM-BRFM 2984 isolated from oak limbs.</title>
        <authorList>
            <person name="Navarro D."/>
            <person name="Drula E."/>
            <person name="Chaduli D."/>
            <person name="Cazenave R."/>
            <person name="Ahrendt S."/>
            <person name="Wang J."/>
            <person name="Lipzen A."/>
            <person name="Daum C."/>
            <person name="Barry K."/>
            <person name="Grigoriev I.V."/>
            <person name="Favel A."/>
            <person name="Rosso M.N."/>
            <person name="Martin F."/>
        </authorList>
    </citation>
    <scope>NUCLEOTIDE SEQUENCE [LARGE SCALE GENOMIC DNA]</scope>
    <source>
        <strain evidence="8 9">CIRM-BRFM 2984</strain>
    </source>
</reference>
<dbReference type="SMART" id="SM00906">
    <property type="entry name" value="Fungal_trans"/>
    <property type="match status" value="1"/>
</dbReference>
<evidence type="ECO:0000256" key="5">
    <source>
        <dbReference type="ARBA" id="ARBA00023242"/>
    </source>
</evidence>
<evidence type="ECO:0000313" key="8">
    <source>
        <dbReference type="EMBL" id="KAK7005812.1"/>
    </source>
</evidence>
<gene>
    <name evidence="8" type="ORF">R3P38DRAFT_2794380</name>
</gene>
<feature type="compositionally biased region" description="Low complexity" evidence="6">
    <location>
        <begin position="98"/>
        <end position="110"/>
    </location>
</feature>
<dbReference type="InterPro" id="IPR001138">
    <property type="entry name" value="Zn2Cys6_DnaBD"/>
</dbReference>
<dbReference type="SMART" id="SM00066">
    <property type="entry name" value="GAL4"/>
    <property type="match status" value="1"/>
</dbReference>
<dbReference type="SUPFAM" id="SSF57701">
    <property type="entry name" value="Zn2/Cys6 DNA-binding domain"/>
    <property type="match status" value="1"/>
</dbReference>